<feature type="region of interest" description="Disordered" evidence="1">
    <location>
        <begin position="645"/>
        <end position="684"/>
    </location>
</feature>
<proteinExistence type="predicted"/>
<organism evidence="3">
    <name type="scientific">Chaetomium thermophilum (strain DSM 1495 / CBS 144.50 / IMI 039719)</name>
    <name type="common">Thermochaetoides thermophila</name>
    <dbReference type="NCBI Taxonomy" id="759272"/>
    <lineage>
        <taxon>Eukaryota</taxon>
        <taxon>Fungi</taxon>
        <taxon>Dikarya</taxon>
        <taxon>Ascomycota</taxon>
        <taxon>Pezizomycotina</taxon>
        <taxon>Sordariomycetes</taxon>
        <taxon>Sordariomycetidae</taxon>
        <taxon>Sordariales</taxon>
        <taxon>Chaetomiaceae</taxon>
        <taxon>Thermochaetoides</taxon>
    </lineage>
</organism>
<dbReference type="EMBL" id="GL988032">
    <property type="protein sequence ID" value="EGS23819.1"/>
    <property type="molecule type" value="Genomic_DNA"/>
</dbReference>
<feature type="compositionally biased region" description="Low complexity" evidence="1">
    <location>
        <begin position="661"/>
        <end position="684"/>
    </location>
</feature>
<dbReference type="OrthoDB" id="5235778at2759"/>
<reference evidence="2 3" key="1">
    <citation type="journal article" date="2011" name="Cell">
        <title>Insight into structure and assembly of the nuclear pore complex by utilizing the genome of a eukaryotic thermophile.</title>
        <authorList>
            <person name="Amlacher S."/>
            <person name="Sarges P."/>
            <person name="Flemming D."/>
            <person name="van Noort V."/>
            <person name="Kunze R."/>
            <person name="Devos D.P."/>
            <person name="Arumugam M."/>
            <person name="Bork P."/>
            <person name="Hurt E."/>
        </authorList>
    </citation>
    <scope>NUCLEOTIDE SEQUENCE [LARGE SCALE GENOMIC DNA]</scope>
    <source>
        <strain evidence="3">DSM 1495 / CBS 144.50 / IMI 039719</strain>
    </source>
</reference>
<evidence type="ECO:0000256" key="1">
    <source>
        <dbReference type="SAM" id="MobiDB-lite"/>
    </source>
</evidence>
<protein>
    <submittedName>
        <fullName evidence="2">Uncharacterized protein</fullName>
    </submittedName>
</protein>
<name>G0RY33_CHATD</name>
<feature type="compositionally biased region" description="Basic and acidic residues" evidence="1">
    <location>
        <begin position="645"/>
        <end position="660"/>
    </location>
</feature>
<feature type="compositionally biased region" description="Basic and acidic residues" evidence="1">
    <location>
        <begin position="1"/>
        <end position="18"/>
    </location>
</feature>
<keyword evidence="3" id="KW-1185">Reference proteome</keyword>
<dbReference type="KEGG" id="cthr:CTHT_0005230"/>
<dbReference type="STRING" id="759272.G0RY33"/>
<dbReference type="Proteomes" id="UP000008066">
    <property type="component" value="Unassembled WGS sequence"/>
</dbReference>
<evidence type="ECO:0000313" key="2">
    <source>
        <dbReference type="EMBL" id="EGS23819.1"/>
    </source>
</evidence>
<sequence>MDDRDSVESVSVREDPPMIKDSPSIVKSPSPIEPDVEPTEGPSMPISGSLSSLPEDHFESKSARESPADQPTDLKDQESIQDIPGNSLTQKDSDSSDTPMSPAIDPASISNRNANIGIDPIKEDTKESSTKSEPIEDINEDLTPPPESIADTIPSRASSVSLNDEIVVGADANNNTKASPTRATPESKDIEMGNTEDQPLAYHPKRKRSSVSADSDDEHEHSPASTEDHDSRRFIRPTKPAPLKGVVIGFWRDSPVPNDADKHSVIGFIDARDRLRTRIQPTTRDNRTIDHRYPIPPGPGGSWVTFDKIAFDEHLVGHNHHVVKEYVKLRAQTLQVKETPEQKAKRDKEAIDQAVYNITTNPPPEGAIAPLIAYGPDVPDNAVLYQRGDPNKRRRVDSGTFGGSEPSTPTSVANIPGTRPTRVLVGYWKHSSEPDPANKHAVFGILGANDMFRVKLARETRDGRPCHGNFPTGAGALWIHWDEVEFEPHLKQLTRAEIKEYCRVRQQQIDRGEAPEDRIANETKAVYQAQQRVASNLCYTPLASVAEAGFASDRSPPSVANGNGVAPASNSTPAAANPDESRRATRAATAAAAQQNGSTTRPNGRTPLPDIEFRAANRTNPMVEKTNNLATRAIARMETAQARQEMRIAAREAQQREREAAATATANGNNSTTSSISSGSSTAVASTSSSANRAMFQDHISRLNRVWASQEANRARAGNDPDTKVYMGIKYERKQSGPFQGKLVSSGTIISIDGEDYVEYRVLMKPSFC</sequence>
<feature type="compositionally biased region" description="Polar residues" evidence="1">
    <location>
        <begin position="172"/>
        <end position="184"/>
    </location>
</feature>
<feature type="region of interest" description="Disordered" evidence="1">
    <location>
        <begin position="1"/>
        <end position="238"/>
    </location>
</feature>
<feature type="region of interest" description="Disordered" evidence="1">
    <location>
        <begin position="552"/>
        <end position="625"/>
    </location>
</feature>
<dbReference type="AlphaFoldDB" id="G0RY33"/>
<dbReference type="RefSeq" id="XP_006691061.1">
    <property type="nucleotide sequence ID" value="XM_006690998.1"/>
</dbReference>
<dbReference type="GeneID" id="18254561"/>
<dbReference type="eggNOG" id="ENOG502RJK3">
    <property type="taxonomic scope" value="Eukaryota"/>
</dbReference>
<feature type="compositionally biased region" description="Basic and acidic residues" evidence="1">
    <location>
        <begin position="120"/>
        <end position="134"/>
    </location>
</feature>
<dbReference type="OMA" id="YPKRKRN"/>
<feature type="compositionally biased region" description="Polar residues" evidence="1">
    <location>
        <begin position="594"/>
        <end position="603"/>
    </location>
</feature>
<dbReference type="HOGENOM" id="CLU_015560_0_0_1"/>
<accession>G0RY33</accession>
<evidence type="ECO:0000313" key="3">
    <source>
        <dbReference type="Proteomes" id="UP000008066"/>
    </source>
</evidence>
<feature type="region of interest" description="Disordered" evidence="1">
    <location>
        <begin position="390"/>
        <end position="411"/>
    </location>
</feature>
<gene>
    <name evidence="2" type="ORF">CTHT_0005230</name>
</gene>
<feature type="compositionally biased region" description="Basic and acidic residues" evidence="1">
    <location>
        <begin position="218"/>
        <end position="233"/>
    </location>
</feature>
<feature type="compositionally biased region" description="Low complexity" evidence="1">
    <location>
        <begin position="566"/>
        <end position="578"/>
    </location>
</feature>
<feature type="compositionally biased region" description="Basic and acidic residues" evidence="1">
    <location>
        <begin position="54"/>
        <end position="78"/>
    </location>
</feature>